<evidence type="ECO:0008006" key="2">
    <source>
        <dbReference type="Google" id="ProtNLM"/>
    </source>
</evidence>
<proteinExistence type="predicted"/>
<dbReference type="EMBL" id="FPHE01000002">
    <property type="protein sequence ID" value="SFV50227.1"/>
    <property type="molecule type" value="Genomic_DNA"/>
</dbReference>
<gene>
    <name evidence="1" type="ORF">MNB_SV-12-1844</name>
</gene>
<name>A0A1W1B9S6_9ZZZZ</name>
<organism evidence="1">
    <name type="scientific">hydrothermal vent metagenome</name>
    <dbReference type="NCBI Taxonomy" id="652676"/>
    <lineage>
        <taxon>unclassified sequences</taxon>
        <taxon>metagenomes</taxon>
        <taxon>ecological metagenomes</taxon>
    </lineage>
</organism>
<dbReference type="AlphaFoldDB" id="A0A1W1B9S6"/>
<sequence>MLKQFFIFLLASLFAVVLFELFLKFSPFSLGIAPVIYDKDIGRWHKKKFSARWIRECYNTEYFFDEKGLIKNSYEYQKSKKDIVILGDSYIEAKMVNNQNIIHNALYKVYNEEYNFLNYGLAATSPVQQFVILQKKVDLKNTKGVIHFMNMDKDIYECDKKSHNISMRPAVFLEFTDLENYKIITPKKEDTKEKIRDFVSQFELYTLLARTKAYISKERKDEKVDNSKQTAKKEEDLSHNWLQIKGAIYQTQKLLKEKNIDYKIIVYGKNRVLKDKLTNFLTKENIDFYDLYILAKKYKFSLDGFSCDAHWNDKSHNNIAKMLRDENII</sequence>
<protein>
    <recommendedName>
        <fullName evidence="2">SGNH/GDSL hydrolase family protein</fullName>
    </recommendedName>
</protein>
<reference evidence="1" key="1">
    <citation type="submission" date="2016-10" db="EMBL/GenBank/DDBJ databases">
        <authorList>
            <person name="de Groot N.N."/>
        </authorList>
    </citation>
    <scope>NUCLEOTIDE SEQUENCE</scope>
</reference>
<evidence type="ECO:0000313" key="1">
    <source>
        <dbReference type="EMBL" id="SFV50227.1"/>
    </source>
</evidence>
<accession>A0A1W1B9S6</accession>